<evidence type="ECO:0000313" key="1">
    <source>
        <dbReference type="EMBL" id="KAK6782347.1"/>
    </source>
</evidence>
<dbReference type="EMBL" id="JBANQN010000008">
    <property type="protein sequence ID" value="KAK6782347.1"/>
    <property type="molecule type" value="Genomic_DNA"/>
</dbReference>
<sequence length="79" mass="9068">MNPSVSPMQSGQLSDCQMGNHIFVQDEQIGLIFSIYSFVLLESKYIFPYLPGILLFMEKKLCGIYFSNVPKTMYPHQRG</sequence>
<proteinExistence type="predicted"/>
<keyword evidence="2" id="KW-1185">Reference proteome</keyword>
<name>A0AAN8TCA8_SOLBU</name>
<evidence type="ECO:0000313" key="2">
    <source>
        <dbReference type="Proteomes" id="UP001371456"/>
    </source>
</evidence>
<accession>A0AAN8TCA8</accession>
<dbReference type="Proteomes" id="UP001371456">
    <property type="component" value="Unassembled WGS sequence"/>
</dbReference>
<organism evidence="1 2">
    <name type="scientific">Solanum bulbocastanum</name>
    <name type="common">Wild potato</name>
    <dbReference type="NCBI Taxonomy" id="147425"/>
    <lineage>
        <taxon>Eukaryota</taxon>
        <taxon>Viridiplantae</taxon>
        <taxon>Streptophyta</taxon>
        <taxon>Embryophyta</taxon>
        <taxon>Tracheophyta</taxon>
        <taxon>Spermatophyta</taxon>
        <taxon>Magnoliopsida</taxon>
        <taxon>eudicotyledons</taxon>
        <taxon>Gunneridae</taxon>
        <taxon>Pentapetalae</taxon>
        <taxon>asterids</taxon>
        <taxon>lamiids</taxon>
        <taxon>Solanales</taxon>
        <taxon>Solanaceae</taxon>
        <taxon>Solanoideae</taxon>
        <taxon>Solaneae</taxon>
        <taxon>Solanum</taxon>
    </lineage>
</organism>
<reference evidence="1 2" key="1">
    <citation type="submission" date="2024-02" db="EMBL/GenBank/DDBJ databases">
        <title>de novo genome assembly of Solanum bulbocastanum strain 11H21.</title>
        <authorList>
            <person name="Hosaka A.J."/>
        </authorList>
    </citation>
    <scope>NUCLEOTIDE SEQUENCE [LARGE SCALE GENOMIC DNA]</scope>
    <source>
        <tissue evidence="1">Young leaves</tissue>
    </source>
</reference>
<comment type="caution">
    <text evidence="1">The sequence shown here is derived from an EMBL/GenBank/DDBJ whole genome shotgun (WGS) entry which is preliminary data.</text>
</comment>
<gene>
    <name evidence="1" type="ORF">RDI58_020143</name>
</gene>
<protein>
    <submittedName>
        <fullName evidence="1">Uncharacterized protein</fullName>
    </submittedName>
</protein>
<dbReference type="AlphaFoldDB" id="A0AAN8TCA8"/>